<feature type="non-terminal residue" evidence="1">
    <location>
        <position position="1"/>
    </location>
</feature>
<dbReference type="Proteomes" id="UP000789759">
    <property type="component" value="Unassembled WGS sequence"/>
</dbReference>
<comment type="caution">
    <text evidence="1">The sequence shown here is derived from an EMBL/GenBank/DDBJ whole genome shotgun (WGS) entry which is preliminary data.</text>
</comment>
<name>A0A9N9ISB0_9GLOM</name>
<keyword evidence="2" id="KW-1185">Reference proteome</keyword>
<sequence length="94" mass="11044">MHSYLVKNAKSELNYIDPNICQENFLSVFNKITIFIKDGTDLFSKKDLFSFLEELTIKKDTEEFSKELDDLVKENLTSLEVKNFITLLFKLELN</sequence>
<dbReference type="OrthoDB" id="2406411at2759"/>
<dbReference type="EMBL" id="CAJVQA010017074">
    <property type="protein sequence ID" value="CAG8746731.1"/>
    <property type="molecule type" value="Genomic_DNA"/>
</dbReference>
<proteinExistence type="predicted"/>
<dbReference type="AlphaFoldDB" id="A0A9N9ISB0"/>
<evidence type="ECO:0000313" key="1">
    <source>
        <dbReference type="EMBL" id="CAG8746731.1"/>
    </source>
</evidence>
<organism evidence="1 2">
    <name type="scientific">Cetraspora pellucida</name>
    <dbReference type="NCBI Taxonomy" id="1433469"/>
    <lineage>
        <taxon>Eukaryota</taxon>
        <taxon>Fungi</taxon>
        <taxon>Fungi incertae sedis</taxon>
        <taxon>Mucoromycota</taxon>
        <taxon>Glomeromycotina</taxon>
        <taxon>Glomeromycetes</taxon>
        <taxon>Diversisporales</taxon>
        <taxon>Gigasporaceae</taxon>
        <taxon>Cetraspora</taxon>
    </lineage>
</organism>
<feature type="non-terminal residue" evidence="1">
    <location>
        <position position="94"/>
    </location>
</feature>
<reference evidence="1" key="1">
    <citation type="submission" date="2021-06" db="EMBL/GenBank/DDBJ databases">
        <authorList>
            <person name="Kallberg Y."/>
            <person name="Tangrot J."/>
            <person name="Rosling A."/>
        </authorList>
    </citation>
    <scope>NUCLEOTIDE SEQUENCE</scope>
    <source>
        <strain evidence="1">FL966</strain>
    </source>
</reference>
<accession>A0A9N9ISB0</accession>
<protein>
    <submittedName>
        <fullName evidence="1">2402_t:CDS:1</fullName>
    </submittedName>
</protein>
<gene>
    <name evidence="1" type="ORF">CPELLU_LOCUS14429</name>
</gene>
<evidence type="ECO:0000313" key="2">
    <source>
        <dbReference type="Proteomes" id="UP000789759"/>
    </source>
</evidence>